<feature type="signal peptide" evidence="2">
    <location>
        <begin position="1"/>
        <end position="21"/>
    </location>
</feature>
<feature type="chain" id="PRO_5045054669" evidence="2">
    <location>
        <begin position="22"/>
        <end position="202"/>
    </location>
</feature>
<sequence>MRKYIAIAILSACSASFDAHATTASEPNGTHPSSGHNTKIPTSSGNPLQEDLSCNEVNQAFIKTWNSPQVADITYNVKADGTLKPHSEFRAVDAYQYEKYAFSTKWRSSGRGTIGTIGQRGPFWNSCKFVGTESDIGEALRHYSAIWRSFPYEAPADIWISNVDGRLRKIQRRYPDKLWQYPFSTALDVFSYDPAQASAPAR</sequence>
<name>A0ABT7JUD0_9HYPH</name>
<organism evidence="3 4">
    <name type="scientific">Rhizobium mayense</name>
    <dbReference type="NCBI Taxonomy" id="1312184"/>
    <lineage>
        <taxon>Bacteria</taxon>
        <taxon>Pseudomonadati</taxon>
        <taxon>Pseudomonadota</taxon>
        <taxon>Alphaproteobacteria</taxon>
        <taxon>Hyphomicrobiales</taxon>
        <taxon>Rhizobiaceae</taxon>
        <taxon>Rhizobium/Agrobacterium group</taxon>
        <taxon>Rhizobium</taxon>
    </lineage>
</organism>
<protein>
    <submittedName>
        <fullName evidence="3">Uncharacterized protein</fullName>
    </submittedName>
</protein>
<dbReference type="Proteomes" id="UP001172645">
    <property type="component" value="Unassembled WGS sequence"/>
</dbReference>
<evidence type="ECO:0000256" key="2">
    <source>
        <dbReference type="SAM" id="SignalP"/>
    </source>
</evidence>
<keyword evidence="4" id="KW-1185">Reference proteome</keyword>
<feature type="compositionally biased region" description="Polar residues" evidence="1">
    <location>
        <begin position="22"/>
        <end position="47"/>
    </location>
</feature>
<reference evidence="3" key="1">
    <citation type="submission" date="2023-06" db="EMBL/GenBank/DDBJ databases">
        <title>Phylogenetic Diversity of Rhizobium strains.</title>
        <authorList>
            <person name="Moura F.T."/>
            <person name="Helene L.C.F."/>
            <person name="Hungria M."/>
        </authorList>
    </citation>
    <scope>NUCLEOTIDE SEQUENCE</scope>
    <source>
        <strain evidence="3">CCGE526</strain>
    </source>
</reference>
<evidence type="ECO:0000313" key="4">
    <source>
        <dbReference type="Proteomes" id="UP001172645"/>
    </source>
</evidence>
<evidence type="ECO:0000256" key="1">
    <source>
        <dbReference type="SAM" id="MobiDB-lite"/>
    </source>
</evidence>
<proteinExistence type="predicted"/>
<gene>
    <name evidence="3" type="ORF">PY649_06525</name>
</gene>
<comment type="caution">
    <text evidence="3">The sequence shown here is derived from an EMBL/GenBank/DDBJ whole genome shotgun (WGS) entry which is preliminary data.</text>
</comment>
<dbReference type="RefSeq" id="WP_285867389.1">
    <property type="nucleotide sequence ID" value="NZ_JARFYM010000003.1"/>
</dbReference>
<keyword evidence="2" id="KW-0732">Signal</keyword>
<feature type="region of interest" description="Disordered" evidence="1">
    <location>
        <begin position="22"/>
        <end position="49"/>
    </location>
</feature>
<dbReference type="EMBL" id="JARFYM010000003">
    <property type="protein sequence ID" value="MDL2398539.1"/>
    <property type="molecule type" value="Genomic_DNA"/>
</dbReference>
<accession>A0ABT7JUD0</accession>
<evidence type="ECO:0000313" key="3">
    <source>
        <dbReference type="EMBL" id="MDL2398539.1"/>
    </source>
</evidence>